<dbReference type="PANTHER" id="PTHR36036:SF1">
    <property type="entry name" value="PROLINE-RICH FAMILY PROTEIN"/>
    <property type="match status" value="1"/>
</dbReference>
<dbReference type="InterPro" id="IPR040277">
    <property type="entry name" value="Os04g0629400-like"/>
</dbReference>
<evidence type="ECO:0000256" key="1">
    <source>
        <dbReference type="SAM" id="MobiDB-lite"/>
    </source>
</evidence>
<accession>A0AAV1SNG8</accession>
<feature type="compositionally biased region" description="Low complexity" evidence="1">
    <location>
        <begin position="47"/>
        <end position="62"/>
    </location>
</feature>
<gene>
    <name evidence="3" type="ORF">DCAF_LOCUS25641</name>
</gene>
<protein>
    <submittedName>
        <fullName evidence="3">Uncharacterized protein</fullName>
    </submittedName>
</protein>
<evidence type="ECO:0000256" key="2">
    <source>
        <dbReference type="SAM" id="Phobius"/>
    </source>
</evidence>
<reference evidence="3 4" key="1">
    <citation type="submission" date="2024-01" db="EMBL/GenBank/DDBJ databases">
        <authorList>
            <person name="Waweru B."/>
        </authorList>
    </citation>
    <scope>NUCLEOTIDE SEQUENCE [LARGE SCALE GENOMIC DNA]</scope>
</reference>
<dbReference type="PANTHER" id="PTHR36036">
    <property type="entry name" value="PROLINE-RICH FAMILY PROTEIN"/>
    <property type="match status" value="1"/>
</dbReference>
<feature type="compositionally biased region" description="Pro residues" evidence="1">
    <location>
        <begin position="63"/>
        <end position="132"/>
    </location>
</feature>
<sequence>MCYVGKATKIFIFIVTVLVIFGIVLGFGLIRHHLRKSHKCSDDDCQPPQLTFPTPTTTVPTGQTPPTPVGFSQPSPPDSGSSPPPPSPPDTGTNLPPPTPPPPPPLLLSPPPLSPPPPAVPAITGAPPPSNNPPSSTVLVTPEEIAEKLFLNWLRRIGLNEKQRLKAERQDSNQSYSPSPGLILPYAPAISAAFVSEDQASGNRFMPSSSYLVLQCGS</sequence>
<dbReference type="PRINTS" id="PR01217">
    <property type="entry name" value="PRICHEXTENSN"/>
</dbReference>
<keyword evidence="2" id="KW-1133">Transmembrane helix</keyword>
<comment type="caution">
    <text evidence="3">The sequence shown here is derived from an EMBL/GenBank/DDBJ whole genome shotgun (WGS) entry which is preliminary data.</text>
</comment>
<evidence type="ECO:0000313" key="3">
    <source>
        <dbReference type="EMBL" id="CAK7355382.1"/>
    </source>
</evidence>
<dbReference type="AlphaFoldDB" id="A0AAV1SNG8"/>
<keyword evidence="4" id="KW-1185">Reference proteome</keyword>
<feature type="region of interest" description="Disordered" evidence="1">
    <location>
        <begin position="38"/>
        <end position="138"/>
    </location>
</feature>
<evidence type="ECO:0000313" key="4">
    <source>
        <dbReference type="Proteomes" id="UP001314170"/>
    </source>
</evidence>
<feature type="transmembrane region" description="Helical" evidence="2">
    <location>
        <begin position="12"/>
        <end position="30"/>
    </location>
</feature>
<proteinExistence type="predicted"/>
<name>A0AAV1SNG8_9ROSI</name>
<organism evidence="3 4">
    <name type="scientific">Dovyalis caffra</name>
    <dbReference type="NCBI Taxonomy" id="77055"/>
    <lineage>
        <taxon>Eukaryota</taxon>
        <taxon>Viridiplantae</taxon>
        <taxon>Streptophyta</taxon>
        <taxon>Embryophyta</taxon>
        <taxon>Tracheophyta</taxon>
        <taxon>Spermatophyta</taxon>
        <taxon>Magnoliopsida</taxon>
        <taxon>eudicotyledons</taxon>
        <taxon>Gunneridae</taxon>
        <taxon>Pentapetalae</taxon>
        <taxon>rosids</taxon>
        <taxon>fabids</taxon>
        <taxon>Malpighiales</taxon>
        <taxon>Salicaceae</taxon>
        <taxon>Flacourtieae</taxon>
        <taxon>Dovyalis</taxon>
    </lineage>
</organism>
<dbReference type="EMBL" id="CAWUPB010001195">
    <property type="protein sequence ID" value="CAK7355382.1"/>
    <property type="molecule type" value="Genomic_DNA"/>
</dbReference>
<keyword evidence="2" id="KW-0472">Membrane</keyword>
<dbReference type="Proteomes" id="UP001314170">
    <property type="component" value="Unassembled WGS sequence"/>
</dbReference>
<keyword evidence="2" id="KW-0812">Transmembrane</keyword>